<evidence type="ECO:0000256" key="1">
    <source>
        <dbReference type="SAM" id="SignalP"/>
    </source>
</evidence>
<feature type="signal peptide" evidence="1">
    <location>
        <begin position="1"/>
        <end position="22"/>
    </location>
</feature>
<feature type="chain" id="PRO_5046713776" description="Matrixin" evidence="1">
    <location>
        <begin position="23"/>
        <end position="302"/>
    </location>
</feature>
<evidence type="ECO:0000313" key="2">
    <source>
        <dbReference type="EMBL" id="MFC5289574.1"/>
    </source>
</evidence>
<evidence type="ECO:0008006" key="4">
    <source>
        <dbReference type="Google" id="ProtNLM"/>
    </source>
</evidence>
<dbReference type="SUPFAM" id="SSF55486">
    <property type="entry name" value="Metalloproteases ('zincins'), catalytic domain"/>
    <property type="match status" value="1"/>
</dbReference>
<keyword evidence="1" id="KW-0732">Signal</keyword>
<dbReference type="InterPro" id="IPR024079">
    <property type="entry name" value="MetalloPept_cat_dom_sf"/>
</dbReference>
<comment type="caution">
    <text evidence="2">The sequence shown here is derived from an EMBL/GenBank/DDBJ whole genome shotgun (WGS) entry which is preliminary data.</text>
</comment>
<gene>
    <name evidence="2" type="ORF">ACFPM7_21175</name>
</gene>
<keyword evidence="3" id="KW-1185">Reference proteome</keyword>
<dbReference type="Gene3D" id="3.40.390.10">
    <property type="entry name" value="Collagenase (Catalytic Domain)"/>
    <property type="match status" value="1"/>
</dbReference>
<dbReference type="EMBL" id="JBHSKF010000011">
    <property type="protein sequence ID" value="MFC5289574.1"/>
    <property type="molecule type" value="Genomic_DNA"/>
</dbReference>
<evidence type="ECO:0000313" key="3">
    <source>
        <dbReference type="Proteomes" id="UP001596157"/>
    </source>
</evidence>
<accession>A0ABW0ETY2</accession>
<reference evidence="3" key="1">
    <citation type="journal article" date="2019" name="Int. J. Syst. Evol. Microbiol.">
        <title>The Global Catalogue of Microorganisms (GCM) 10K type strain sequencing project: providing services to taxonomists for standard genome sequencing and annotation.</title>
        <authorList>
            <consortium name="The Broad Institute Genomics Platform"/>
            <consortium name="The Broad Institute Genome Sequencing Center for Infectious Disease"/>
            <person name="Wu L."/>
            <person name="Ma J."/>
        </authorList>
    </citation>
    <scope>NUCLEOTIDE SEQUENCE [LARGE SCALE GENOMIC DNA]</scope>
    <source>
        <strain evidence="3">CCUG 59778</strain>
    </source>
</reference>
<protein>
    <recommendedName>
        <fullName evidence="4">Matrixin</fullName>
    </recommendedName>
</protein>
<sequence>MRRFLVAVLMMASAVVVAPSAAADRPPYDEDLGRTPYQPDKMLIDPIPGDATGEENRFGFNLSEYRGLENPAYYELLDRYHVKLYRNLRGLPDSNPKVRKEDYWLKAMDRFLPKMLEELNKWSGGRLRHDDYDGQDYLDAEHPDGEIAITFDPNLTGAKGRAYPGTRLDQRGMVFTGGRVALLHTDAWQELFEDTNDGDREAMHQVALLVMHELGHMLGLNHYGAKFHGEFGLMSSRRQIDDVDGWGSVLARGDKAGLLAIAGWRDQARDCGRHGDCERIWDGGGVAWPPEPPDHRYDRERS</sequence>
<dbReference type="RefSeq" id="WP_378249418.1">
    <property type="nucleotide sequence ID" value="NZ_JBHSKF010000011.1"/>
</dbReference>
<proteinExistence type="predicted"/>
<organism evidence="2 3">
    <name type="scientific">Actinokineospora guangxiensis</name>
    <dbReference type="NCBI Taxonomy" id="1490288"/>
    <lineage>
        <taxon>Bacteria</taxon>
        <taxon>Bacillati</taxon>
        <taxon>Actinomycetota</taxon>
        <taxon>Actinomycetes</taxon>
        <taxon>Pseudonocardiales</taxon>
        <taxon>Pseudonocardiaceae</taxon>
        <taxon>Actinokineospora</taxon>
    </lineage>
</organism>
<dbReference type="Proteomes" id="UP001596157">
    <property type="component" value="Unassembled WGS sequence"/>
</dbReference>
<name>A0ABW0ETY2_9PSEU</name>